<proteinExistence type="predicted"/>
<protein>
    <submittedName>
        <fullName evidence="1">Uncharacterized protein</fullName>
    </submittedName>
</protein>
<accession>A0A1H4R132</accession>
<evidence type="ECO:0000313" key="2">
    <source>
        <dbReference type="Proteomes" id="UP000198982"/>
    </source>
</evidence>
<name>A0A1H4R132_9PSED</name>
<keyword evidence="2" id="KW-1185">Reference proteome</keyword>
<organism evidence="1 2">
    <name type="scientific">Pseudomonas saponiphila</name>
    <dbReference type="NCBI Taxonomy" id="556534"/>
    <lineage>
        <taxon>Bacteria</taxon>
        <taxon>Pseudomonadati</taxon>
        <taxon>Pseudomonadota</taxon>
        <taxon>Gammaproteobacteria</taxon>
        <taxon>Pseudomonadales</taxon>
        <taxon>Pseudomonadaceae</taxon>
        <taxon>Pseudomonas</taxon>
    </lineage>
</organism>
<dbReference type="RefSeq" id="WP_092316371.1">
    <property type="nucleotide sequence ID" value="NZ_FNTJ01000001.1"/>
</dbReference>
<dbReference type="AlphaFoldDB" id="A0A1H4R132"/>
<evidence type="ECO:0000313" key="1">
    <source>
        <dbReference type="EMBL" id="SEC25612.1"/>
    </source>
</evidence>
<sequence length="65" mass="7092">MNWKPVSKNCISSDEGYLISKYALAVGHAYVVRCPKGKILHSGKELDKAKAACIDHFESKQGKAA</sequence>
<gene>
    <name evidence="1" type="ORF">SAMN05216178_3998</name>
</gene>
<reference evidence="2" key="1">
    <citation type="submission" date="2016-10" db="EMBL/GenBank/DDBJ databases">
        <authorList>
            <person name="Varghese N."/>
            <person name="Submissions S."/>
        </authorList>
    </citation>
    <scope>NUCLEOTIDE SEQUENCE [LARGE SCALE GENOMIC DNA]</scope>
    <source>
        <strain evidence="2">DSM 9751</strain>
    </source>
</reference>
<dbReference type="Proteomes" id="UP000198982">
    <property type="component" value="Unassembled WGS sequence"/>
</dbReference>
<dbReference type="EMBL" id="FNTJ01000001">
    <property type="protein sequence ID" value="SEC25612.1"/>
    <property type="molecule type" value="Genomic_DNA"/>
</dbReference>